<organism evidence="2 3">
    <name type="scientific">Bugula neritina</name>
    <name type="common">Brown bryozoan</name>
    <name type="synonym">Sertularia neritina</name>
    <dbReference type="NCBI Taxonomy" id="10212"/>
    <lineage>
        <taxon>Eukaryota</taxon>
        <taxon>Metazoa</taxon>
        <taxon>Spiralia</taxon>
        <taxon>Lophotrochozoa</taxon>
        <taxon>Bryozoa</taxon>
        <taxon>Gymnolaemata</taxon>
        <taxon>Cheilostomatida</taxon>
        <taxon>Flustrina</taxon>
        <taxon>Buguloidea</taxon>
        <taxon>Bugulidae</taxon>
        <taxon>Bugula</taxon>
    </lineage>
</organism>
<name>A0A7J7K1Z6_BUGNE</name>
<dbReference type="GO" id="GO:0006508">
    <property type="term" value="P:proteolysis"/>
    <property type="evidence" value="ECO:0007669"/>
    <property type="project" value="InterPro"/>
</dbReference>
<dbReference type="GO" id="GO:0004197">
    <property type="term" value="F:cysteine-type endopeptidase activity"/>
    <property type="evidence" value="ECO:0007669"/>
    <property type="project" value="InterPro"/>
</dbReference>
<dbReference type="Proteomes" id="UP000593567">
    <property type="component" value="Unassembled WGS sequence"/>
</dbReference>
<dbReference type="InterPro" id="IPR029030">
    <property type="entry name" value="Caspase-like_dom_sf"/>
</dbReference>
<dbReference type="SUPFAM" id="SSF52129">
    <property type="entry name" value="Caspase-like"/>
    <property type="match status" value="1"/>
</dbReference>
<evidence type="ECO:0000259" key="1">
    <source>
        <dbReference type="PROSITE" id="PS50207"/>
    </source>
</evidence>
<gene>
    <name evidence="2" type="ORF">EB796_009496</name>
</gene>
<keyword evidence="3" id="KW-1185">Reference proteome</keyword>
<evidence type="ECO:0000313" key="3">
    <source>
        <dbReference type="Proteomes" id="UP000593567"/>
    </source>
</evidence>
<dbReference type="EMBL" id="VXIV02001527">
    <property type="protein sequence ID" value="KAF6032193.1"/>
    <property type="molecule type" value="Genomic_DNA"/>
</dbReference>
<accession>A0A7J7K1Z6</accession>
<sequence length="141" mass="16139">MLVLDKADDLGFYTTDSKTKVEVKAEPPFPGDQPATNDLFILRASFLGYRSARHSKQGTWLIRALVYALYTYACDKDIQSIFEEVKEIVKEKSLLASRRNIDVGDNNQHLNVFQQRKDNFSCILNLTLQHLSRFLLALISL</sequence>
<dbReference type="InterPro" id="IPR002138">
    <property type="entry name" value="Pept_C14_p10"/>
</dbReference>
<proteinExistence type="predicted"/>
<dbReference type="Pfam" id="PF00656">
    <property type="entry name" value="Peptidase_C14"/>
    <property type="match status" value="1"/>
</dbReference>
<dbReference type="PROSITE" id="PS50207">
    <property type="entry name" value="CASPASE_P10"/>
    <property type="match status" value="1"/>
</dbReference>
<feature type="domain" description="Caspase family p10" evidence="1">
    <location>
        <begin position="34"/>
        <end position="91"/>
    </location>
</feature>
<evidence type="ECO:0000313" key="2">
    <source>
        <dbReference type="EMBL" id="KAF6032193.1"/>
    </source>
</evidence>
<dbReference type="InterPro" id="IPR011600">
    <property type="entry name" value="Pept_C14_caspase"/>
</dbReference>
<protein>
    <recommendedName>
        <fullName evidence="1">Caspase family p10 domain-containing protein</fullName>
    </recommendedName>
</protein>
<reference evidence="2" key="1">
    <citation type="submission" date="2020-06" db="EMBL/GenBank/DDBJ databases">
        <title>Draft genome of Bugula neritina, a colonial animal packing powerful symbionts and potential medicines.</title>
        <authorList>
            <person name="Rayko M."/>
        </authorList>
    </citation>
    <scope>NUCLEOTIDE SEQUENCE [LARGE SCALE GENOMIC DNA]</scope>
    <source>
        <strain evidence="2">Kwan_BN1</strain>
    </source>
</reference>
<comment type="caution">
    <text evidence="2">The sequence shown here is derived from an EMBL/GenBank/DDBJ whole genome shotgun (WGS) entry which is preliminary data.</text>
</comment>
<dbReference type="Gene3D" id="3.40.50.1460">
    <property type="match status" value="1"/>
</dbReference>
<dbReference type="AlphaFoldDB" id="A0A7J7K1Z6"/>